<evidence type="ECO:0000313" key="1">
    <source>
        <dbReference type="Proteomes" id="UP000887576"/>
    </source>
</evidence>
<dbReference type="WBParaSite" id="JU765_v2.g7284.t1">
    <property type="protein sequence ID" value="JU765_v2.g7284.t1"/>
    <property type="gene ID" value="JU765_v2.g7284"/>
</dbReference>
<protein>
    <submittedName>
        <fullName evidence="2">Major facilitator superfamily (MFS) profile domain-containing protein</fullName>
    </submittedName>
</protein>
<organism evidence="1 2">
    <name type="scientific">Panagrolaimus sp. JU765</name>
    <dbReference type="NCBI Taxonomy" id="591449"/>
    <lineage>
        <taxon>Eukaryota</taxon>
        <taxon>Metazoa</taxon>
        <taxon>Ecdysozoa</taxon>
        <taxon>Nematoda</taxon>
        <taxon>Chromadorea</taxon>
        <taxon>Rhabditida</taxon>
        <taxon>Tylenchina</taxon>
        <taxon>Panagrolaimomorpha</taxon>
        <taxon>Panagrolaimoidea</taxon>
        <taxon>Panagrolaimidae</taxon>
        <taxon>Panagrolaimus</taxon>
    </lineage>
</organism>
<reference evidence="2" key="1">
    <citation type="submission" date="2022-11" db="UniProtKB">
        <authorList>
            <consortium name="WormBaseParasite"/>
        </authorList>
    </citation>
    <scope>IDENTIFICATION</scope>
</reference>
<sequence length="520" mass="57423">MDSDRAHLLEQTEGWLINHFMLNTPAKRTVWIMFLANLLNYMDRFTIAGVLTDVMKDFHLDSAQAGLLQTVFIIAYMIAAPVFGYLGDRYSRKSIMIVGLSIWSLSVLTCTFIPSTFPYTFFFFRGMVGIGEASYAIVAPSMIADMFTDTHRSMMLMFFYIATPVGSGCGYAIGSAVTSFTSSWRWGLRITPIIGFIVLILIVKYLKEPTRGEVDYAQFERSSLKEDLQYLCKIKTFWCCTFAFTCGVFVIGALSWWTPTVAEYAYGAIHGSKDIPEYVQANVSLVFGIITCAAGLVGVVIGSTVSKSCAKHLEDPESVMQANPLICAAGVLLSTPLMFFSLVYTVSSMNLGWVLIFFAVTCMCINWAVNVDIIMSVVVPPRRALASAIQTLVSHLFGDAVSPYIVGLIADKIRGNGLTPSALGRYTALEYALFVPNFFLVISGGFYLISTFFISEDINNCNVEIHRRQFAIAENDSLNQYEVPQLNIPATDRSSSTETAIVSVSSNVPEQVSNPNFDAE</sequence>
<accession>A0AC34RJP8</accession>
<evidence type="ECO:0000313" key="2">
    <source>
        <dbReference type="WBParaSite" id="JU765_v2.g7284.t1"/>
    </source>
</evidence>
<name>A0AC34RJP8_9BILA</name>
<dbReference type="Proteomes" id="UP000887576">
    <property type="component" value="Unplaced"/>
</dbReference>
<proteinExistence type="predicted"/>